<dbReference type="SMART" id="SM00642">
    <property type="entry name" value="Aamy"/>
    <property type="match status" value="1"/>
</dbReference>
<dbReference type="GO" id="GO:0004135">
    <property type="term" value="F:amylo-alpha-1,6-glucosidase activity"/>
    <property type="evidence" value="ECO:0007669"/>
    <property type="project" value="InterPro"/>
</dbReference>
<keyword evidence="6" id="KW-1185">Reference proteome</keyword>
<dbReference type="RefSeq" id="WP_035014501.1">
    <property type="nucleotide sequence ID" value="NZ_ARZY01000015.1"/>
</dbReference>
<dbReference type="Gene3D" id="2.60.40.10">
    <property type="entry name" value="Immunoglobulins"/>
    <property type="match status" value="1"/>
</dbReference>
<proteinExistence type="inferred from homology"/>
<dbReference type="NCBIfam" id="TIGR02100">
    <property type="entry name" value="glgX_debranch"/>
    <property type="match status" value="1"/>
</dbReference>
<dbReference type="EMBL" id="ARZY01000015">
    <property type="protein sequence ID" value="EWH10163.1"/>
    <property type="molecule type" value="Genomic_DNA"/>
</dbReference>
<reference evidence="5 6" key="1">
    <citation type="journal article" date="2014" name="Genome Announc.">
        <title>Draft Genome Sequence of the Agar-Degrading Bacterium Catenovulum sp. Strain DS-2, Isolated from Intestines of Haliotis diversicolor.</title>
        <authorList>
            <person name="Shan D."/>
            <person name="Li X."/>
            <person name="Gu Z."/>
            <person name="Wei G."/>
            <person name="Gao Z."/>
            <person name="Shao Z."/>
        </authorList>
    </citation>
    <scope>NUCLEOTIDE SEQUENCE [LARGE SCALE GENOMIC DNA]</scope>
    <source>
        <strain evidence="5 6">DS-2</strain>
    </source>
</reference>
<organism evidence="5 6">
    <name type="scientific">Catenovulum agarivorans DS-2</name>
    <dbReference type="NCBI Taxonomy" id="1328313"/>
    <lineage>
        <taxon>Bacteria</taxon>
        <taxon>Pseudomonadati</taxon>
        <taxon>Pseudomonadota</taxon>
        <taxon>Gammaproteobacteria</taxon>
        <taxon>Alteromonadales</taxon>
        <taxon>Alteromonadaceae</taxon>
        <taxon>Catenovulum</taxon>
    </lineage>
</organism>
<comment type="similarity">
    <text evidence="1">Belongs to the glycosyl hydrolase 13 family.</text>
</comment>
<dbReference type="CDD" id="cd11326">
    <property type="entry name" value="AmyAc_Glg_debranch"/>
    <property type="match status" value="1"/>
</dbReference>
<dbReference type="Gene3D" id="2.60.40.1180">
    <property type="entry name" value="Golgi alpha-mannosidase II"/>
    <property type="match status" value="1"/>
</dbReference>
<name>W7QQK5_9ALTE</name>
<comment type="caution">
    <text evidence="5">The sequence shown here is derived from an EMBL/GenBank/DDBJ whole genome shotgun (WGS) entry which is preliminary data.</text>
</comment>
<dbReference type="Gene3D" id="3.20.20.80">
    <property type="entry name" value="Glycosidases"/>
    <property type="match status" value="1"/>
</dbReference>
<dbReference type="InterPro" id="IPR017853">
    <property type="entry name" value="GH"/>
</dbReference>
<dbReference type="eggNOG" id="COG1523">
    <property type="taxonomic scope" value="Bacteria"/>
</dbReference>
<evidence type="ECO:0000256" key="3">
    <source>
        <dbReference type="ARBA" id="ARBA00023295"/>
    </source>
</evidence>
<dbReference type="InterPro" id="IPR013783">
    <property type="entry name" value="Ig-like_fold"/>
</dbReference>
<feature type="domain" description="Glycosyl hydrolase family 13 catalytic" evidence="4">
    <location>
        <begin position="172"/>
        <end position="578"/>
    </location>
</feature>
<evidence type="ECO:0000256" key="2">
    <source>
        <dbReference type="ARBA" id="ARBA00022801"/>
    </source>
</evidence>
<dbReference type="InterPro" id="IPR011837">
    <property type="entry name" value="Glycogen_debranch_GlgX"/>
</dbReference>
<dbReference type="PATRIC" id="fig|1328313.3.peg.1938"/>
<dbReference type="InterPro" id="IPR014756">
    <property type="entry name" value="Ig_E-set"/>
</dbReference>
<keyword evidence="3" id="KW-0326">Glycosidase</keyword>
<dbReference type="CDD" id="cd02856">
    <property type="entry name" value="E_set_GDE_Isoamylase_N"/>
    <property type="match status" value="1"/>
</dbReference>
<dbReference type="GO" id="GO:0005980">
    <property type="term" value="P:glycogen catabolic process"/>
    <property type="evidence" value="ECO:0007669"/>
    <property type="project" value="InterPro"/>
</dbReference>
<dbReference type="InterPro" id="IPR013780">
    <property type="entry name" value="Glyco_hydro_b"/>
</dbReference>
<dbReference type="AlphaFoldDB" id="W7QQK5"/>
<dbReference type="Proteomes" id="UP000019276">
    <property type="component" value="Unassembled WGS sequence"/>
</dbReference>
<dbReference type="InterPro" id="IPR004193">
    <property type="entry name" value="Glyco_hydro_13_N"/>
</dbReference>
<dbReference type="InterPro" id="IPR006047">
    <property type="entry name" value="GH13_cat_dom"/>
</dbReference>
<evidence type="ECO:0000259" key="4">
    <source>
        <dbReference type="SMART" id="SM00642"/>
    </source>
</evidence>
<dbReference type="SUPFAM" id="SSF51445">
    <property type="entry name" value="(Trans)glycosidases"/>
    <property type="match status" value="1"/>
</dbReference>
<dbReference type="PANTHER" id="PTHR43002">
    <property type="entry name" value="GLYCOGEN DEBRANCHING ENZYME"/>
    <property type="match status" value="1"/>
</dbReference>
<evidence type="ECO:0000313" key="6">
    <source>
        <dbReference type="Proteomes" id="UP000019276"/>
    </source>
</evidence>
<dbReference type="InterPro" id="IPR044505">
    <property type="entry name" value="GlgX_Isoamylase_N_E_set"/>
</dbReference>
<dbReference type="SUPFAM" id="SSF81296">
    <property type="entry name" value="E set domains"/>
    <property type="match status" value="1"/>
</dbReference>
<dbReference type="Pfam" id="PF02922">
    <property type="entry name" value="CBM_48"/>
    <property type="match status" value="1"/>
</dbReference>
<evidence type="ECO:0000313" key="5">
    <source>
        <dbReference type="EMBL" id="EWH10163.1"/>
    </source>
</evidence>
<dbReference type="OrthoDB" id="3236218at2"/>
<sequence length="733" mass="83603">MLKRAIGKILPGKPYPLGATWDGNGVNFALFSQAAQQVELCLFDIKTHAATASYFLTEHTDQVWHIYLPNLKPGQLYGYRVHGCYQPEQGLRFNPNKLLIDPYARAVAGDINWHDAIFPYQVGDASDPQLDLVANTQDSAPYMPKSQVIDSNFDWADDHKPAIAWHKTVIYELHVKGFTQLNPLIPKYLRGTYLGLAQPEVIAYLKQLGVTAIELLPVHYFLNDRHLVERGLTNYWGYNSINFFAPDPRYAKKDAVKEFKQMVQAFHAAGLEVILDVVYNHTAEGNHLGPMLSFKGIDNAAYYRLVDGMPRYYMDYTGTGNTLNMMTPKVLQLVMDSLRYWIEEMHVDGFRFDLASALARELHDVDKLGAFFDIIHQDPVISQVKLIAEPWDVGEGGYQVGNFPVGWTEWNGKYRDCVRSFWKGDDGKLGELAYRLTGSSDLYQHNGRRPYASINFITAHDGFTLHDLVTFNDKHNLANGENNQDGDNHNLSWNMGKEGETHSARINAQRRKQKRNLLATLLLSQGVPMITAGDEFGRTQQGNNNAYCQDNQISWFNWRSSKDKASLLEFCQTLLRIRQHHAIFHQRHFFQGHAVRGSEAKDITWLAKNGEEMLDEEWQNPHTKYVGLHLHGKALKDVDESGQPLEDTDFVILLNASESDIQFTMPNSLGAEYSWRVVFDTAYDSMSQKQKKARYQAGNQYALVSRSFVLLEKAQVRRKKINSRALPMEIVSR</sequence>
<evidence type="ECO:0000256" key="1">
    <source>
        <dbReference type="ARBA" id="ARBA00008061"/>
    </source>
</evidence>
<protein>
    <submittedName>
        <fullName evidence="5">Glycogen debranching enzyme GlgX</fullName>
    </submittedName>
</protein>
<accession>W7QQK5</accession>
<gene>
    <name evidence="5" type="ORF">DS2_09462</name>
</gene>
<dbReference type="Pfam" id="PF00128">
    <property type="entry name" value="Alpha-amylase"/>
    <property type="match status" value="2"/>
</dbReference>
<keyword evidence="2" id="KW-0378">Hydrolase</keyword>
<dbReference type="SUPFAM" id="SSF51011">
    <property type="entry name" value="Glycosyl hydrolase domain"/>
    <property type="match status" value="1"/>
</dbReference>
<dbReference type="STRING" id="1328313.DS2_09462"/>